<evidence type="ECO:0000256" key="2">
    <source>
        <dbReference type="ARBA" id="ARBA00012727"/>
    </source>
</evidence>
<evidence type="ECO:0000256" key="18">
    <source>
        <dbReference type="ARBA" id="ARBA00023268"/>
    </source>
</evidence>
<name>A0AAJ5W5J4_9MICO</name>
<dbReference type="SUPFAM" id="SSF56091">
    <property type="entry name" value="DNA ligase/mRNA capping enzyme, catalytic domain"/>
    <property type="match status" value="1"/>
</dbReference>
<dbReference type="Gene3D" id="3.30.470.30">
    <property type="entry name" value="DNA ligase/mRNA capping enzyme"/>
    <property type="match status" value="1"/>
</dbReference>
<protein>
    <recommendedName>
        <fullName evidence="2">DNA ligase (ATP)</fullName>
        <ecNumber evidence="2">6.5.1.1</ecNumber>
    </recommendedName>
    <alternativeName>
        <fullName evidence="19">NHEJ DNA polymerase</fullName>
    </alternativeName>
</protein>
<keyword evidence="14" id="KW-0238">DNA-binding</keyword>
<dbReference type="InterPro" id="IPR014144">
    <property type="entry name" value="LigD_PE_domain"/>
</dbReference>
<keyword evidence="4" id="KW-0808">Transferase</keyword>
<feature type="domain" description="ATP-dependent DNA ligase family profile" evidence="24">
    <location>
        <begin position="615"/>
        <end position="738"/>
    </location>
</feature>
<comment type="similarity">
    <text evidence="21">In the C-terminal section; belongs to the ATP-dependent DNA ligase family.</text>
</comment>
<keyword evidence="13" id="KW-0239">DNA-directed DNA polymerase</keyword>
<dbReference type="InterPro" id="IPR012310">
    <property type="entry name" value="DNA_ligase_ATP-dep_cent"/>
</dbReference>
<accession>A0AAJ5W5J4</accession>
<evidence type="ECO:0000256" key="8">
    <source>
        <dbReference type="ARBA" id="ARBA00022741"/>
    </source>
</evidence>
<evidence type="ECO:0000256" key="15">
    <source>
        <dbReference type="ARBA" id="ARBA00023172"/>
    </source>
</evidence>
<dbReference type="NCBIfam" id="TIGR02778">
    <property type="entry name" value="ligD_pol"/>
    <property type="match status" value="1"/>
</dbReference>
<evidence type="ECO:0000256" key="3">
    <source>
        <dbReference type="ARBA" id="ARBA00022598"/>
    </source>
</evidence>
<dbReference type="Pfam" id="PF13298">
    <property type="entry name" value="LigD_N"/>
    <property type="match status" value="1"/>
</dbReference>
<proteinExistence type="inferred from homology"/>
<keyword evidence="6" id="KW-0540">Nuclease</keyword>
<evidence type="ECO:0000256" key="6">
    <source>
        <dbReference type="ARBA" id="ARBA00022722"/>
    </source>
</evidence>
<dbReference type="GO" id="GO:0006281">
    <property type="term" value="P:DNA repair"/>
    <property type="evidence" value="ECO:0007669"/>
    <property type="project" value="UniProtKB-KW"/>
</dbReference>
<dbReference type="CDD" id="cd07971">
    <property type="entry name" value="OBF_DNA_ligase_LigD"/>
    <property type="match status" value="1"/>
</dbReference>
<dbReference type="PANTHER" id="PTHR42705:SF2">
    <property type="entry name" value="BIFUNCTIONAL NON-HOMOLOGOUS END JOINING PROTEIN LIGD"/>
    <property type="match status" value="1"/>
</dbReference>
<dbReference type="GO" id="GO:0003910">
    <property type="term" value="F:DNA ligase (ATP) activity"/>
    <property type="evidence" value="ECO:0007669"/>
    <property type="project" value="UniProtKB-EC"/>
</dbReference>
<dbReference type="Pfam" id="PF21686">
    <property type="entry name" value="LigD_Prim-Pol"/>
    <property type="match status" value="1"/>
</dbReference>
<dbReference type="GO" id="GO:0005524">
    <property type="term" value="F:ATP binding"/>
    <property type="evidence" value="ECO:0007669"/>
    <property type="project" value="UniProtKB-KW"/>
</dbReference>
<dbReference type="GO" id="GO:0003677">
    <property type="term" value="F:DNA binding"/>
    <property type="evidence" value="ECO:0007669"/>
    <property type="project" value="UniProtKB-KW"/>
</dbReference>
<keyword evidence="9" id="KW-0227">DNA damage</keyword>
<evidence type="ECO:0000256" key="22">
    <source>
        <dbReference type="ARBA" id="ARBA00049990"/>
    </source>
</evidence>
<evidence type="ECO:0000256" key="16">
    <source>
        <dbReference type="ARBA" id="ARBA00023204"/>
    </source>
</evidence>
<dbReference type="Gene3D" id="3.30.1490.70">
    <property type="match status" value="1"/>
</dbReference>
<keyword evidence="17" id="KW-0464">Manganese</keyword>
<dbReference type="InterPro" id="IPR012309">
    <property type="entry name" value="DNA_ligase_ATP-dep_C"/>
</dbReference>
<dbReference type="InterPro" id="IPR052171">
    <property type="entry name" value="NHEJ_LigD"/>
</dbReference>
<evidence type="ECO:0000256" key="14">
    <source>
        <dbReference type="ARBA" id="ARBA00023125"/>
    </source>
</evidence>
<feature type="region of interest" description="Disordered" evidence="23">
    <location>
        <begin position="481"/>
        <end position="503"/>
    </location>
</feature>
<comment type="cofactor">
    <cofactor evidence="1">
        <name>Mn(2+)</name>
        <dbReference type="ChEBI" id="CHEBI:29035"/>
    </cofactor>
</comment>
<evidence type="ECO:0000256" key="20">
    <source>
        <dbReference type="ARBA" id="ARBA00034003"/>
    </source>
</evidence>
<dbReference type="CDD" id="cd07906">
    <property type="entry name" value="Adenylation_DNA_ligase_LigD_LigC"/>
    <property type="match status" value="1"/>
</dbReference>
<reference evidence="25" key="1">
    <citation type="submission" date="2023-03" db="EMBL/GenBank/DDBJ databases">
        <title>Andean soil-derived lignocellulolytic bacterial consortium as a source of novel taxa and putative plastic-active enzymes.</title>
        <authorList>
            <person name="Diaz-Garcia L."/>
            <person name="Chuvochina M."/>
            <person name="Feuerriegel G."/>
            <person name="Bunk B."/>
            <person name="Sproer C."/>
            <person name="Streit W.R."/>
            <person name="Rodriguez L.M."/>
            <person name="Overmann J."/>
            <person name="Jimenez D.J."/>
        </authorList>
    </citation>
    <scope>NUCLEOTIDE SEQUENCE</scope>
    <source>
        <strain evidence="25">MAG 4610</strain>
    </source>
</reference>
<evidence type="ECO:0000256" key="5">
    <source>
        <dbReference type="ARBA" id="ARBA00022695"/>
    </source>
</evidence>
<dbReference type="GO" id="GO:0004527">
    <property type="term" value="F:exonuclease activity"/>
    <property type="evidence" value="ECO:0007669"/>
    <property type="project" value="UniProtKB-KW"/>
</dbReference>
<dbReference type="Proteomes" id="UP001213972">
    <property type="component" value="Chromosome"/>
</dbReference>
<dbReference type="GO" id="GO:0003887">
    <property type="term" value="F:DNA-directed DNA polymerase activity"/>
    <property type="evidence" value="ECO:0007669"/>
    <property type="project" value="UniProtKB-KW"/>
</dbReference>
<evidence type="ECO:0000256" key="21">
    <source>
        <dbReference type="ARBA" id="ARBA00049981"/>
    </source>
</evidence>
<keyword evidence="10" id="KW-0378">Hydrolase</keyword>
<dbReference type="InterPro" id="IPR033649">
    <property type="entry name" value="MtLigD_Pol-like"/>
</dbReference>
<dbReference type="AlphaFoldDB" id="A0AAJ5W5J4"/>
<keyword evidence="7" id="KW-0479">Metal-binding</keyword>
<evidence type="ECO:0000256" key="4">
    <source>
        <dbReference type="ARBA" id="ARBA00022679"/>
    </source>
</evidence>
<dbReference type="PANTHER" id="PTHR42705">
    <property type="entry name" value="BIFUNCTIONAL NON-HOMOLOGOUS END JOINING PROTEIN LIGD"/>
    <property type="match status" value="1"/>
</dbReference>
<keyword evidence="15" id="KW-0233">DNA recombination</keyword>
<evidence type="ECO:0000256" key="23">
    <source>
        <dbReference type="SAM" id="MobiDB-lite"/>
    </source>
</evidence>
<dbReference type="PROSITE" id="PS50160">
    <property type="entry name" value="DNA_LIGASE_A3"/>
    <property type="match status" value="1"/>
</dbReference>
<evidence type="ECO:0000256" key="17">
    <source>
        <dbReference type="ARBA" id="ARBA00023211"/>
    </source>
</evidence>
<dbReference type="InterPro" id="IPR012340">
    <property type="entry name" value="NA-bd_OB-fold"/>
</dbReference>
<organism evidence="25 26">
    <name type="scientific">Candidatus Microbacterium phytovorans</name>
    <dbReference type="NCBI Taxonomy" id="3121374"/>
    <lineage>
        <taxon>Bacteria</taxon>
        <taxon>Bacillati</taxon>
        <taxon>Actinomycetota</taxon>
        <taxon>Actinomycetes</taxon>
        <taxon>Micrococcales</taxon>
        <taxon>Microbacteriaceae</taxon>
        <taxon>Microbacterium</taxon>
    </lineage>
</organism>
<sequence>MASGAQTVEIGGRRLRVSNLDKVLYPATGTTKGEVIDYYARIAPLLLPVLAGRPVTRKRWPEGVDQPPFFAKALEQGAPAWLPRLPIEHSSGAKDYPLVTETAALVYLAQVASLELHTPQWRFGRDGERRAPDRLVLDLDPGPGVGLAECAEVARWCRTILRDLGLDPVPVTSGSKGIHLYAALEGDRTSDEISAFAKELARALEADHPDLVVSQMSKSARPGKVFLDWSQNNGSKTTIAPYSLRGREEPTVAAPRSWEELDDPALRHLLFDTVLARSDAVQHGADDPLQPLNAAAPTGSAPSVAAAALAPYLAKRSADRTPEPMPTDLTASTPAPPEAGRGAVSDAPRFVIQEHHASRLHYDLRLERDGVLVSWAVPRGVPSTPATNHLAVMTEPHPLEYLTFHGEIPRGEYGAGTMTVWDTGTYDLEKWRDDEVIFTLSGATDGPLGRVRLALIRTSGDGEKSQWLLHRMKTDTAHTIAPAPRPRRAVPRPEDSGLAASTSPISPMLATLATPAQATQASDRWARDGDGAWAEFKWDGIRALGTWDGHRLRLHARSGTDITDRYPELTAGDAGLGSEPCVVDGEIVALDAAGRPSFSRLQNRMHLTNAAEIQRETVRTPIAYFLFDLLGHGGMDATRLPLRDRRALLEDVAAEAIDAIVVPPVVPDVEAALATARELSLEGIVVKDPRSPYRPGARSEQWLKVKLTLTQDVIVGGIRPGKGGRTGRIGSLLLGIPSSDGLRYVGRVGSGFSDATIDRLERLLDPLRTDENPFVGVPAADASDAEWVRPAVVAEVEFAEFTPSGTLRHARWRGLRPDIDPADVAR</sequence>
<comment type="similarity">
    <text evidence="22">In the N-terminal section; belongs to the LigD polymerase family.</text>
</comment>
<dbReference type="GO" id="GO:0006310">
    <property type="term" value="P:DNA recombination"/>
    <property type="evidence" value="ECO:0007669"/>
    <property type="project" value="UniProtKB-KW"/>
</dbReference>
<dbReference type="EC" id="6.5.1.1" evidence="2"/>
<dbReference type="NCBIfam" id="NF007210">
    <property type="entry name" value="PRK09632.1"/>
    <property type="match status" value="1"/>
</dbReference>
<evidence type="ECO:0000256" key="7">
    <source>
        <dbReference type="ARBA" id="ARBA00022723"/>
    </source>
</evidence>
<keyword evidence="12" id="KW-0067">ATP-binding</keyword>
<keyword evidence="11" id="KW-0269">Exonuclease</keyword>
<keyword evidence="18" id="KW-0511">Multifunctional enzyme</keyword>
<evidence type="ECO:0000313" key="26">
    <source>
        <dbReference type="Proteomes" id="UP001213972"/>
    </source>
</evidence>
<dbReference type="InterPro" id="IPR014145">
    <property type="entry name" value="LigD_pol_dom"/>
</dbReference>
<evidence type="ECO:0000259" key="24">
    <source>
        <dbReference type="PROSITE" id="PS50160"/>
    </source>
</evidence>
<dbReference type="GO" id="GO:0046872">
    <property type="term" value="F:metal ion binding"/>
    <property type="evidence" value="ECO:0007669"/>
    <property type="project" value="UniProtKB-KW"/>
</dbReference>
<evidence type="ECO:0000256" key="1">
    <source>
        <dbReference type="ARBA" id="ARBA00001936"/>
    </source>
</evidence>
<dbReference type="InterPro" id="IPR016059">
    <property type="entry name" value="DNA_ligase_ATP-dep_CS"/>
</dbReference>
<feature type="region of interest" description="Disordered" evidence="23">
    <location>
        <begin position="316"/>
        <end position="343"/>
    </location>
</feature>
<evidence type="ECO:0000256" key="13">
    <source>
        <dbReference type="ARBA" id="ARBA00022932"/>
    </source>
</evidence>
<dbReference type="SUPFAM" id="SSF50249">
    <property type="entry name" value="Nucleic acid-binding proteins"/>
    <property type="match status" value="1"/>
</dbReference>
<keyword evidence="16" id="KW-0234">DNA repair</keyword>
<comment type="catalytic activity">
    <reaction evidence="20">
        <text>ATP + (deoxyribonucleotide)n-3'-hydroxyl + 5'-phospho-(deoxyribonucleotide)m = (deoxyribonucleotide)n+m + AMP + diphosphate.</text>
        <dbReference type="EC" id="6.5.1.1"/>
    </reaction>
</comment>
<dbReference type="PROSITE" id="PS00697">
    <property type="entry name" value="DNA_LIGASE_A1"/>
    <property type="match status" value="1"/>
</dbReference>
<dbReference type="NCBIfam" id="TIGR02779">
    <property type="entry name" value="NHEJ_ligase_lig"/>
    <property type="match status" value="1"/>
</dbReference>
<keyword evidence="8" id="KW-0547">Nucleotide-binding</keyword>
<gene>
    <name evidence="25" type="ORF">P0Y48_05410</name>
</gene>
<dbReference type="CDD" id="cd04863">
    <property type="entry name" value="MtLigD_Pol_like"/>
    <property type="match status" value="1"/>
</dbReference>
<dbReference type="Gene3D" id="2.40.50.140">
    <property type="entry name" value="Nucleic acid-binding proteins"/>
    <property type="match status" value="1"/>
</dbReference>
<dbReference type="NCBIfam" id="TIGR02777">
    <property type="entry name" value="LigD_PE_dom"/>
    <property type="match status" value="1"/>
</dbReference>
<evidence type="ECO:0000256" key="12">
    <source>
        <dbReference type="ARBA" id="ARBA00022840"/>
    </source>
</evidence>
<evidence type="ECO:0000256" key="19">
    <source>
        <dbReference type="ARBA" id="ARBA00029943"/>
    </source>
</evidence>
<keyword evidence="5" id="KW-0548">Nucleotidyltransferase</keyword>
<evidence type="ECO:0000313" key="25">
    <source>
        <dbReference type="EMBL" id="WEK14640.1"/>
    </source>
</evidence>
<dbReference type="Gene3D" id="3.90.920.10">
    <property type="entry name" value="DNA primase, PRIM domain"/>
    <property type="match status" value="1"/>
</dbReference>
<dbReference type="Pfam" id="PF01068">
    <property type="entry name" value="DNA_ligase_A_M"/>
    <property type="match status" value="1"/>
</dbReference>
<keyword evidence="3 25" id="KW-0436">Ligase</keyword>
<dbReference type="Pfam" id="PF04679">
    <property type="entry name" value="DNA_ligase_A_C"/>
    <property type="match status" value="1"/>
</dbReference>
<evidence type="ECO:0000256" key="10">
    <source>
        <dbReference type="ARBA" id="ARBA00022801"/>
    </source>
</evidence>
<evidence type="ECO:0000256" key="11">
    <source>
        <dbReference type="ARBA" id="ARBA00022839"/>
    </source>
</evidence>
<dbReference type="InterPro" id="IPR014146">
    <property type="entry name" value="LigD_ligase_dom"/>
</dbReference>
<dbReference type="EMBL" id="CP119321">
    <property type="protein sequence ID" value="WEK14640.1"/>
    <property type="molecule type" value="Genomic_DNA"/>
</dbReference>
<evidence type="ECO:0000256" key="9">
    <source>
        <dbReference type="ARBA" id="ARBA00022763"/>
    </source>
</evidence>